<organism evidence="1 2">
    <name type="scientific">Lepeophtheirus salmonis</name>
    <name type="common">Salmon louse</name>
    <name type="synonym">Caligus salmonis</name>
    <dbReference type="NCBI Taxonomy" id="72036"/>
    <lineage>
        <taxon>Eukaryota</taxon>
        <taxon>Metazoa</taxon>
        <taxon>Ecdysozoa</taxon>
        <taxon>Arthropoda</taxon>
        <taxon>Crustacea</taxon>
        <taxon>Multicrustacea</taxon>
        <taxon>Hexanauplia</taxon>
        <taxon>Copepoda</taxon>
        <taxon>Siphonostomatoida</taxon>
        <taxon>Caligidae</taxon>
        <taxon>Lepeophtheirus</taxon>
    </lineage>
</organism>
<proteinExistence type="predicted"/>
<name>A0A7R8CTI5_LEPSM</name>
<dbReference type="OrthoDB" id="6339533at2759"/>
<dbReference type="AlphaFoldDB" id="A0A7R8CTI5"/>
<sequence>MNADKEHKIEDESRAFNKEWTIKYYFTKVGNKAGCLLCHAATEASFMVSYKLAKRNKPFSDCEFIKEWISDVANIMCLEQKTKIGSIALSVRTVIRCVEKISDDLMSQLQGMDANFQLTEGLLSVESLKELTTSKDLFRAVESCIARPGLEWNKIASVTTDGAFALTRENAGLLKLRNDKIKSEHPGHALIPLHCVIECMCKGAPNINQVTDSIVNLIRARGLNHRQFRELLANLETEHLDVFYHNHVRWLSLGRVLRRVGELREEIVMFLEMKKD</sequence>
<keyword evidence="2" id="KW-1185">Reference proteome</keyword>
<protein>
    <submittedName>
        <fullName evidence="1">(salmon louse) hypothetical protein</fullName>
    </submittedName>
</protein>
<dbReference type="Proteomes" id="UP000675881">
    <property type="component" value="Chromosome 2"/>
</dbReference>
<evidence type="ECO:0000313" key="1">
    <source>
        <dbReference type="EMBL" id="CAF2874162.1"/>
    </source>
</evidence>
<dbReference type="EMBL" id="HG994581">
    <property type="protein sequence ID" value="CAF2874162.1"/>
    <property type="molecule type" value="Genomic_DNA"/>
</dbReference>
<gene>
    <name evidence="1" type="ORF">LSAA_6155</name>
</gene>
<reference evidence="1" key="1">
    <citation type="submission" date="2021-02" db="EMBL/GenBank/DDBJ databases">
        <authorList>
            <person name="Bekaert M."/>
        </authorList>
    </citation>
    <scope>NUCLEOTIDE SEQUENCE</scope>
    <source>
        <strain evidence="1">IoA-00</strain>
    </source>
</reference>
<dbReference type="PANTHER" id="PTHR45913:SF9">
    <property type="entry name" value="GENERAL TRANSCRIPTION FACTOR II-I REPEAT DOMAIN-CONTAINING PROTEIN 2-LIKE-RELATED"/>
    <property type="match status" value="1"/>
</dbReference>
<accession>A0A7R8CTI5</accession>
<evidence type="ECO:0000313" key="2">
    <source>
        <dbReference type="Proteomes" id="UP000675881"/>
    </source>
</evidence>
<dbReference type="PANTHER" id="PTHR45913">
    <property type="entry name" value="EPM2A-INTERACTING PROTEIN 1"/>
    <property type="match status" value="1"/>
</dbReference>